<accession>A0A0W0FSV2</accession>
<reference evidence="2 3" key="1">
    <citation type="submission" date="2015-12" db="EMBL/GenBank/DDBJ databases">
        <title>Draft genome sequence of Moniliophthora roreri, the causal agent of frosty pod rot of cacao.</title>
        <authorList>
            <person name="Aime M.C."/>
            <person name="Diaz-Valderrama J.R."/>
            <person name="Kijpornyongpan T."/>
            <person name="Phillips-Mora W."/>
        </authorList>
    </citation>
    <scope>NUCLEOTIDE SEQUENCE [LARGE SCALE GENOMIC DNA]</scope>
    <source>
        <strain evidence="2 3">MCA 2952</strain>
    </source>
</reference>
<dbReference type="AlphaFoldDB" id="A0A0W0FSV2"/>
<evidence type="ECO:0000256" key="1">
    <source>
        <dbReference type="SAM" id="Phobius"/>
    </source>
</evidence>
<keyword evidence="1" id="KW-1133">Transmembrane helix</keyword>
<gene>
    <name evidence="2" type="ORF">WG66_8008</name>
</gene>
<keyword evidence="1" id="KW-0812">Transmembrane</keyword>
<organism evidence="2 3">
    <name type="scientific">Moniliophthora roreri</name>
    <name type="common">Frosty pod rot fungus</name>
    <name type="synonym">Monilia roreri</name>
    <dbReference type="NCBI Taxonomy" id="221103"/>
    <lineage>
        <taxon>Eukaryota</taxon>
        <taxon>Fungi</taxon>
        <taxon>Dikarya</taxon>
        <taxon>Basidiomycota</taxon>
        <taxon>Agaricomycotina</taxon>
        <taxon>Agaricomycetes</taxon>
        <taxon>Agaricomycetidae</taxon>
        <taxon>Agaricales</taxon>
        <taxon>Marasmiineae</taxon>
        <taxon>Marasmiaceae</taxon>
        <taxon>Moniliophthora</taxon>
    </lineage>
</organism>
<dbReference type="Proteomes" id="UP000054988">
    <property type="component" value="Unassembled WGS sequence"/>
</dbReference>
<sequence length="65" mass="7960">MSVRHIYVPSHFDFYWIRLDKFGFYRLSVWDLILLYWPSAHILVMVSLRQTQINWVSVMRMPGEN</sequence>
<name>A0A0W0FSV2_MONRR</name>
<evidence type="ECO:0000313" key="2">
    <source>
        <dbReference type="EMBL" id="KTB39417.1"/>
    </source>
</evidence>
<feature type="transmembrane region" description="Helical" evidence="1">
    <location>
        <begin position="27"/>
        <end position="48"/>
    </location>
</feature>
<dbReference type="EMBL" id="LATX01001677">
    <property type="protein sequence ID" value="KTB39417.1"/>
    <property type="molecule type" value="Genomic_DNA"/>
</dbReference>
<proteinExistence type="predicted"/>
<evidence type="ECO:0000313" key="3">
    <source>
        <dbReference type="Proteomes" id="UP000054988"/>
    </source>
</evidence>
<protein>
    <submittedName>
        <fullName evidence="2">Uncharacterized protein</fullName>
    </submittedName>
</protein>
<comment type="caution">
    <text evidence="2">The sequence shown here is derived from an EMBL/GenBank/DDBJ whole genome shotgun (WGS) entry which is preliminary data.</text>
</comment>
<keyword evidence="1" id="KW-0472">Membrane</keyword>